<dbReference type="AlphaFoldDB" id="A0A1G2K8H2"/>
<organism evidence="2 3">
    <name type="scientific">Candidatus Sungbacteria bacterium RIFCSPHIGHO2_01_FULL_47_32</name>
    <dbReference type="NCBI Taxonomy" id="1802264"/>
    <lineage>
        <taxon>Bacteria</taxon>
        <taxon>Candidatus Sungiibacteriota</taxon>
    </lineage>
</organism>
<accession>A0A1G2K8H2</accession>
<gene>
    <name evidence="2" type="ORF">A2633_00510</name>
</gene>
<dbReference type="InterPro" id="IPR018891">
    <property type="entry name" value="AIPR_C"/>
</dbReference>
<dbReference type="Proteomes" id="UP000177152">
    <property type="component" value="Unassembled WGS sequence"/>
</dbReference>
<evidence type="ECO:0000259" key="1">
    <source>
        <dbReference type="Pfam" id="PF10592"/>
    </source>
</evidence>
<protein>
    <recommendedName>
        <fullName evidence="1">Abortive phage infection protein C-terminal domain-containing protein</fullName>
    </recommendedName>
</protein>
<evidence type="ECO:0000313" key="3">
    <source>
        <dbReference type="Proteomes" id="UP000177152"/>
    </source>
</evidence>
<dbReference type="EMBL" id="MHQC01000005">
    <property type="protein sequence ID" value="OGZ95764.1"/>
    <property type="molecule type" value="Genomic_DNA"/>
</dbReference>
<sequence length="401" mass="45968">MSKLTVIKFPVYSFRKQPTPLDNTGKGKYHLVVNVADVPPEINDWRELNIRDPKEEIRVPKEIRTSLRDKPTEFFFKNRGLLIVVDEVTFDNKTNMVELRFSDPIMNGLADGGHTYRVIRKHVDGLSEDERKEIEAFVSVECLEGFKTREEIVPVIEARNNSTPVQEQSTLELLGCFDKIKEVLKDRPYASRIFYKQYEESLGDVLKDIDIKELLSYLACFDAEGYDDKSHPIKAYSSRGAIVEHFKNNQKRLEKYIPLLPEILELHDTIYERLPVVYNKTKKGENGEKGGKFGKLKGVDKVERGPLEELVFLGKESEFRIPSGFIYPILASFRNLVDTKGGKCSWKADPFKFFSELESELVAVVGEQALALKNPNALGKDTATWRLCYALVENTVLKRHL</sequence>
<feature type="domain" description="Abortive phage infection protein C-terminal" evidence="1">
    <location>
        <begin position="47"/>
        <end position="348"/>
    </location>
</feature>
<evidence type="ECO:0000313" key="2">
    <source>
        <dbReference type="EMBL" id="OGZ95764.1"/>
    </source>
</evidence>
<reference evidence="2 3" key="1">
    <citation type="journal article" date="2016" name="Nat. Commun.">
        <title>Thousands of microbial genomes shed light on interconnected biogeochemical processes in an aquifer system.</title>
        <authorList>
            <person name="Anantharaman K."/>
            <person name="Brown C.T."/>
            <person name="Hug L.A."/>
            <person name="Sharon I."/>
            <person name="Castelle C.J."/>
            <person name="Probst A.J."/>
            <person name="Thomas B.C."/>
            <person name="Singh A."/>
            <person name="Wilkins M.J."/>
            <person name="Karaoz U."/>
            <person name="Brodie E.L."/>
            <person name="Williams K.H."/>
            <person name="Hubbard S.S."/>
            <person name="Banfield J.F."/>
        </authorList>
    </citation>
    <scope>NUCLEOTIDE SEQUENCE [LARGE SCALE GENOMIC DNA]</scope>
</reference>
<proteinExistence type="predicted"/>
<comment type="caution">
    <text evidence="2">The sequence shown here is derived from an EMBL/GenBank/DDBJ whole genome shotgun (WGS) entry which is preliminary data.</text>
</comment>
<name>A0A1G2K8H2_9BACT</name>
<dbReference type="Pfam" id="PF10592">
    <property type="entry name" value="AIPR"/>
    <property type="match status" value="1"/>
</dbReference>